<gene>
    <name evidence="3" type="ORF">EHS24_003379</name>
</gene>
<dbReference type="InterPro" id="IPR036779">
    <property type="entry name" value="LysM_dom_sf"/>
</dbReference>
<dbReference type="OrthoDB" id="2107166at2759"/>
<dbReference type="AlphaFoldDB" id="A0A427XF90"/>
<accession>A0A427XF90</accession>
<organism evidence="3 4">
    <name type="scientific">Apiotrichum porosum</name>
    <dbReference type="NCBI Taxonomy" id="105984"/>
    <lineage>
        <taxon>Eukaryota</taxon>
        <taxon>Fungi</taxon>
        <taxon>Dikarya</taxon>
        <taxon>Basidiomycota</taxon>
        <taxon>Agaricomycotina</taxon>
        <taxon>Tremellomycetes</taxon>
        <taxon>Trichosporonales</taxon>
        <taxon>Trichosporonaceae</taxon>
        <taxon>Apiotrichum</taxon>
    </lineage>
</organism>
<evidence type="ECO:0000259" key="2">
    <source>
        <dbReference type="PROSITE" id="PS51782"/>
    </source>
</evidence>
<dbReference type="RefSeq" id="XP_028472560.1">
    <property type="nucleotide sequence ID" value="XM_028619064.1"/>
</dbReference>
<proteinExistence type="predicted"/>
<feature type="region of interest" description="Disordered" evidence="1">
    <location>
        <begin position="77"/>
        <end position="140"/>
    </location>
</feature>
<dbReference type="CDD" id="cd00118">
    <property type="entry name" value="LysM"/>
    <property type="match status" value="1"/>
</dbReference>
<feature type="region of interest" description="Disordered" evidence="1">
    <location>
        <begin position="256"/>
        <end position="312"/>
    </location>
</feature>
<name>A0A427XF90_9TREE</name>
<dbReference type="Proteomes" id="UP000279236">
    <property type="component" value="Unassembled WGS sequence"/>
</dbReference>
<sequence>MRSDPFATSTSYCQTCSSQRLDSAFFPACCGVPICATCVARNPRLKEYVPCLRCGDVRTRDGAAAVQAGADARRARAAKEDSERFVLGDSDEEGCGDEEDGEGEGEEEEEEGGEGKGDGGDTGGDGNGAAAAAGGDNGEKDDLVEVEVKHTLVRGDTLLSVARKYAADPHHLLALNGLPHAALYANPALLRTRRYVVIARRRVPASQAAQQDKDTALDALQSNNGEDDPGRRAARALKRFQLVSKEADKGVGRAYLALNNDNDGGGGPSHNDTQCDDEDRGEKGGDTLPRACGDSLSEKKGSQSSASAAERALEHFFDDDEWAANAPEPARGLSGRWKVVAPVLPAAMKT</sequence>
<feature type="compositionally biased region" description="Basic and acidic residues" evidence="1">
    <location>
        <begin position="77"/>
        <end position="86"/>
    </location>
</feature>
<evidence type="ECO:0000313" key="3">
    <source>
        <dbReference type="EMBL" id="RSH77413.1"/>
    </source>
</evidence>
<dbReference type="EMBL" id="RSCE01000016">
    <property type="protein sequence ID" value="RSH77413.1"/>
    <property type="molecule type" value="Genomic_DNA"/>
</dbReference>
<feature type="compositionally biased region" description="Acidic residues" evidence="1">
    <location>
        <begin position="89"/>
        <end position="112"/>
    </location>
</feature>
<reference evidence="3 4" key="1">
    <citation type="submission" date="2018-11" db="EMBL/GenBank/DDBJ databases">
        <title>Genome sequence of Apiotrichum porosum DSM 27194.</title>
        <authorList>
            <person name="Aliyu H."/>
            <person name="Gorte O."/>
            <person name="Ochsenreither K."/>
        </authorList>
    </citation>
    <scope>NUCLEOTIDE SEQUENCE [LARGE SCALE GENOMIC DNA]</scope>
    <source>
        <strain evidence="3 4">DSM 27194</strain>
    </source>
</reference>
<protein>
    <recommendedName>
        <fullName evidence="2">LysM domain-containing protein</fullName>
    </recommendedName>
</protein>
<feature type="domain" description="LysM" evidence="2">
    <location>
        <begin position="148"/>
        <end position="198"/>
    </location>
</feature>
<comment type="caution">
    <text evidence="3">The sequence shown here is derived from an EMBL/GenBank/DDBJ whole genome shotgun (WGS) entry which is preliminary data.</text>
</comment>
<dbReference type="SUPFAM" id="SSF54106">
    <property type="entry name" value="LysM domain"/>
    <property type="match status" value="1"/>
</dbReference>
<dbReference type="InterPro" id="IPR018392">
    <property type="entry name" value="LysM"/>
</dbReference>
<keyword evidence="4" id="KW-1185">Reference proteome</keyword>
<dbReference type="PROSITE" id="PS51782">
    <property type="entry name" value="LYSM"/>
    <property type="match status" value="1"/>
</dbReference>
<evidence type="ECO:0000313" key="4">
    <source>
        <dbReference type="Proteomes" id="UP000279236"/>
    </source>
</evidence>
<dbReference type="GeneID" id="39587922"/>
<evidence type="ECO:0000256" key="1">
    <source>
        <dbReference type="SAM" id="MobiDB-lite"/>
    </source>
</evidence>